<dbReference type="Pfam" id="PF00400">
    <property type="entry name" value="WD40"/>
    <property type="match status" value="1"/>
</dbReference>
<dbReference type="GO" id="GO:0000028">
    <property type="term" value="P:ribosomal small subunit assembly"/>
    <property type="evidence" value="ECO:0007669"/>
    <property type="project" value="TreeGrafter"/>
</dbReference>
<dbReference type="GO" id="GO:0000462">
    <property type="term" value="P:maturation of SSU-rRNA from tricistronic rRNA transcript (SSU-rRNA, 5.8S rRNA, LSU-rRNA)"/>
    <property type="evidence" value="ECO:0007669"/>
    <property type="project" value="TreeGrafter"/>
</dbReference>
<dbReference type="PANTHER" id="PTHR19858">
    <property type="entry name" value="WD40 REPEAT PROTEIN"/>
    <property type="match status" value="1"/>
</dbReference>
<organism evidence="1 2">
    <name type="scientific">Teladorsagia circumcincta</name>
    <name type="common">Brown stomach worm</name>
    <name type="synonym">Ostertagia circumcincta</name>
    <dbReference type="NCBI Taxonomy" id="45464"/>
    <lineage>
        <taxon>Eukaryota</taxon>
        <taxon>Metazoa</taxon>
        <taxon>Ecdysozoa</taxon>
        <taxon>Nematoda</taxon>
        <taxon>Chromadorea</taxon>
        <taxon>Rhabditida</taxon>
        <taxon>Rhabditina</taxon>
        <taxon>Rhabditomorpha</taxon>
        <taxon>Strongyloidea</taxon>
        <taxon>Trichostrongylidae</taxon>
        <taxon>Teladorsagia</taxon>
    </lineage>
</organism>
<keyword evidence="2" id="KW-1185">Reference proteome</keyword>
<gene>
    <name evidence="1" type="ORF">TELCIR_25224</name>
</gene>
<dbReference type="InterPro" id="IPR027145">
    <property type="entry name" value="PWP2"/>
</dbReference>
<evidence type="ECO:0000313" key="1">
    <source>
        <dbReference type="EMBL" id="PIO53441.1"/>
    </source>
</evidence>
<dbReference type="GO" id="GO:0034388">
    <property type="term" value="C:Pwp2p-containing subcomplex of 90S preribosome"/>
    <property type="evidence" value="ECO:0007669"/>
    <property type="project" value="TreeGrafter"/>
</dbReference>
<name>A0A2G9T655_TELCI</name>
<sequence length="104" mass="11771">MHNIMAVAINSTGSHMIVSNEGGHVLYINMSTETVIFKFRANRTVRAVQFSPDGKFIAICRDMDLQIQEIGKQSTSMYYPFHLSMTYKLSSETLNCVDWSGDGW</sequence>
<protein>
    <recommendedName>
        <fullName evidence="3">Anaphase-promoting complex subunit 4 WD40 domain-containing protein</fullName>
    </recommendedName>
</protein>
<dbReference type="Proteomes" id="UP000230423">
    <property type="component" value="Unassembled WGS sequence"/>
</dbReference>
<dbReference type="InterPro" id="IPR036322">
    <property type="entry name" value="WD40_repeat_dom_sf"/>
</dbReference>
<evidence type="ECO:0008006" key="3">
    <source>
        <dbReference type="Google" id="ProtNLM"/>
    </source>
</evidence>
<proteinExistence type="predicted"/>
<evidence type="ECO:0000313" key="2">
    <source>
        <dbReference type="Proteomes" id="UP000230423"/>
    </source>
</evidence>
<dbReference type="AlphaFoldDB" id="A0A2G9T655"/>
<dbReference type="GO" id="GO:0032040">
    <property type="term" value="C:small-subunit processome"/>
    <property type="evidence" value="ECO:0007669"/>
    <property type="project" value="TreeGrafter"/>
</dbReference>
<dbReference type="SUPFAM" id="SSF50978">
    <property type="entry name" value="WD40 repeat-like"/>
    <property type="match status" value="1"/>
</dbReference>
<reference evidence="1 2" key="1">
    <citation type="submission" date="2015-09" db="EMBL/GenBank/DDBJ databases">
        <title>Draft genome of the parasitic nematode Teladorsagia circumcincta isolate WARC Sus (inbred).</title>
        <authorList>
            <person name="Mitreva M."/>
        </authorList>
    </citation>
    <scope>NUCLEOTIDE SEQUENCE [LARGE SCALE GENOMIC DNA]</scope>
    <source>
        <strain evidence="1 2">S</strain>
    </source>
</reference>
<dbReference type="Gene3D" id="2.130.10.10">
    <property type="entry name" value="YVTN repeat-like/Quinoprotein amine dehydrogenase"/>
    <property type="match status" value="1"/>
</dbReference>
<dbReference type="PANTHER" id="PTHR19858:SF0">
    <property type="entry name" value="PERIODIC TRYPTOPHAN PROTEIN 2 HOMOLOG"/>
    <property type="match status" value="1"/>
</dbReference>
<dbReference type="InterPro" id="IPR015943">
    <property type="entry name" value="WD40/YVTN_repeat-like_dom_sf"/>
</dbReference>
<accession>A0A2G9T655</accession>
<dbReference type="EMBL" id="KZ412843">
    <property type="protein sequence ID" value="PIO53441.1"/>
    <property type="molecule type" value="Genomic_DNA"/>
</dbReference>
<dbReference type="OrthoDB" id="3188218at2759"/>
<dbReference type="InterPro" id="IPR001680">
    <property type="entry name" value="WD40_rpt"/>
</dbReference>